<dbReference type="STRING" id="1736674.APS56_04795"/>
<dbReference type="PROSITE" id="PS51257">
    <property type="entry name" value="PROKAR_LIPOPROTEIN"/>
    <property type="match status" value="1"/>
</dbReference>
<keyword evidence="2" id="KW-1185">Reference proteome</keyword>
<dbReference type="RefSeq" id="WP_054725371.1">
    <property type="nucleotide sequence ID" value="NZ_CP012898.1"/>
</dbReference>
<dbReference type="AlphaFoldDB" id="A0A0P0D9L9"/>
<protein>
    <submittedName>
        <fullName evidence="1">Uncharacterized protein</fullName>
    </submittedName>
</protein>
<name>A0A0P0D9L9_9FLAO</name>
<reference evidence="1 2" key="1">
    <citation type="submission" date="2015-10" db="EMBL/GenBank/DDBJ databases">
        <authorList>
            <person name="Gilbert D.G."/>
        </authorList>
    </citation>
    <scope>NUCLEOTIDE SEQUENCE [LARGE SCALE GENOMIC DNA]</scope>
    <source>
        <strain evidence="2">HZ-22</strain>
    </source>
</reference>
<organism evidence="1 2">
    <name type="scientific">Pseudalgibacter alginicilyticus</name>
    <dbReference type="NCBI Taxonomy" id="1736674"/>
    <lineage>
        <taxon>Bacteria</taxon>
        <taxon>Pseudomonadati</taxon>
        <taxon>Bacteroidota</taxon>
        <taxon>Flavobacteriia</taxon>
        <taxon>Flavobacteriales</taxon>
        <taxon>Flavobacteriaceae</taxon>
        <taxon>Pseudalgibacter</taxon>
    </lineage>
</organism>
<dbReference type="KEGG" id="ahz:APS56_04795"/>
<evidence type="ECO:0000313" key="1">
    <source>
        <dbReference type="EMBL" id="ALJ04497.1"/>
    </source>
</evidence>
<proteinExistence type="predicted"/>
<dbReference type="Proteomes" id="UP000057981">
    <property type="component" value="Chromosome"/>
</dbReference>
<evidence type="ECO:0000313" key="2">
    <source>
        <dbReference type="Proteomes" id="UP000057981"/>
    </source>
</evidence>
<dbReference type="EMBL" id="CP012898">
    <property type="protein sequence ID" value="ALJ04497.1"/>
    <property type="molecule type" value="Genomic_DNA"/>
</dbReference>
<gene>
    <name evidence="1" type="ORF">APS56_04795</name>
</gene>
<sequence>MNTINFKVGFIMLTATICTFISCSGDDSHGISASITDFTQEVLQGDSASVSITINGGKPPYAFRYSYFNGETTIVKNIIDIPEQSFTFKTLPSKDVSYVAHAVASYGLVGGASGRADIKVSPVKYTFSESIPASKTAFMQRSKNELSYSELLQLRSSNNNNDRTVFFEFDISQFNEVKDKSRYNLMFWLVQSHSVGLNIPSTMTVKAVLGELDENMTWDSQPAVLDLTSLFTQDFLTAATTDQIKFEGNINPIIYEAIQNNVDKITFVVRELDNGGLYYIGSDTYSDETQRPMIDMYYREKV</sequence>
<dbReference type="OrthoDB" id="9838862at2"/>
<accession>A0A0P0D9L9</accession>